<keyword evidence="2" id="KW-0732">Signal</keyword>
<dbReference type="PANTHER" id="PTHR43649">
    <property type="entry name" value="ARABINOSE-BINDING PROTEIN-RELATED"/>
    <property type="match status" value="1"/>
</dbReference>
<dbReference type="EMBL" id="JAEEGC010000023">
    <property type="protein sequence ID" value="MBV7272385.1"/>
    <property type="molecule type" value="Genomic_DNA"/>
</dbReference>
<organism evidence="6 7">
    <name type="scientific">Clostridium thailandense</name>
    <dbReference type="NCBI Taxonomy" id="2794346"/>
    <lineage>
        <taxon>Bacteria</taxon>
        <taxon>Bacillati</taxon>
        <taxon>Bacillota</taxon>
        <taxon>Clostridia</taxon>
        <taxon>Eubacteriales</taxon>
        <taxon>Clostridiaceae</taxon>
        <taxon>Clostridium</taxon>
    </lineage>
</organism>
<dbReference type="PANTHER" id="PTHR43649:SF33">
    <property type="entry name" value="POLYGALACTURONAN_RHAMNOGALACTURONAN-BINDING PROTEIN YTCQ"/>
    <property type="match status" value="1"/>
</dbReference>
<dbReference type="Proteomes" id="UP000694308">
    <property type="component" value="Unassembled WGS sequence"/>
</dbReference>
<keyword evidence="5" id="KW-0449">Lipoprotein</keyword>
<protein>
    <submittedName>
        <fullName evidence="6">Carbohydrate ABC transporter substrate-binding protein</fullName>
    </submittedName>
</protein>
<evidence type="ECO:0000256" key="4">
    <source>
        <dbReference type="ARBA" id="ARBA00023139"/>
    </source>
</evidence>
<dbReference type="AlphaFoldDB" id="A0A949THL0"/>
<keyword evidence="3" id="KW-0472">Membrane</keyword>
<dbReference type="InterPro" id="IPR006059">
    <property type="entry name" value="SBP"/>
</dbReference>
<evidence type="ECO:0000256" key="1">
    <source>
        <dbReference type="ARBA" id="ARBA00022475"/>
    </source>
</evidence>
<keyword evidence="7" id="KW-1185">Reference proteome</keyword>
<keyword evidence="1" id="KW-1003">Cell membrane</keyword>
<dbReference type="Pfam" id="PF01547">
    <property type="entry name" value="SBP_bac_1"/>
    <property type="match status" value="1"/>
</dbReference>
<accession>A0A949THL0</accession>
<evidence type="ECO:0000313" key="7">
    <source>
        <dbReference type="Proteomes" id="UP000694308"/>
    </source>
</evidence>
<reference evidence="6" key="1">
    <citation type="submission" date="2020-12" db="EMBL/GenBank/DDBJ databases">
        <title>Clostridium thailandense sp. nov., a novel acetogenic bacterium isolated from peat land soil in Thailand.</title>
        <authorList>
            <person name="Chaikitkaew S."/>
            <person name="Birkeland N.K."/>
        </authorList>
    </citation>
    <scope>NUCLEOTIDE SEQUENCE</scope>
    <source>
        <strain evidence="6">PL3</strain>
    </source>
</reference>
<evidence type="ECO:0000256" key="5">
    <source>
        <dbReference type="ARBA" id="ARBA00023288"/>
    </source>
</evidence>
<proteinExistence type="predicted"/>
<keyword evidence="4" id="KW-0564">Palmitate</keyword>
<gene>
    <name evidence="6" type="ORF">I6U48_05575</name>
</gene>
<evidence type="ECO:0000256" key="2">
    <source>
        <dbReference type="ARBA" id="ARBA00022729"/>
    </source>
</evidence>
<sequence>MDRNLNRVLAVGLVSLLMLIVSCSKNSNEAQKDKILKGELKILTESRYQTQLKFAADNFAKIHPKVNIDIEVDNNINNKVINNKENAVDIVNIEDQNVQYFIDRMPDFPLDVTDEISSYKDKILNGKLDNLTIKNRIYGFPWNTCPKLILYRSDIFKKEGINVDTIKTWNDYIQVGKKIKKENNEKFLVNVQDDNNNFNVVLADQLGKSYFNKDGKVDFNSNEWIKVLDTSKLLYSQNLLYDVNSKSDFINLSKQDLAISTIADPSYIADLINSLQEAKGKWSVMKLPAFEPGGNRDASIGGANLIVNKNSKNTSAAKEFAKFLISDEHTQMDELDKYGIFPTNTDIYSLVEFNKNLAYLDTRAWYLFANSERKSIQTNYNRYYPSIKDNIKGAFSQANVKDTDSKLILESLQKNCENIISHK</sequence>
<evidence type="ECO:0000313" key="6">
    <source>
        <dbReference type="EMBL" id="MBV7272385.1"/>
    </source>
</evidence>
<comment type="caution">
    <text evidence="6">The sequence shown here is derived from an EMBL/GenBank/DDBJ whole genome shotgun (WGS) entry which is preliminary data.</text>
</comment>
<dbReference type="PROSITE" id="PS51257">
    <property type="entry name" value="PROKAR_LIPOPROTEIN"/>
    <property type="match status" value="1"/>
</dbReference>
<name>A0A949THL0_9CLOT</name>
<evidence type="ECO:0000256" key="3">
    <source>
        <dbReference type="ARBA" id="ARBA00023136"/>
    </source>
</evidence>
<dbReference type="RefSeq" id="WP_218319418.1">
    <property type="nucleotide sequence ID" value="NZ_JAEEGC010000023.1"/>
</dbReference>
<dbReference type="InterPro" id="IPR050490">
    <property type="entry name" value="Bact_solute-bd_prot1"/>
</dbReference>